<protein>
    <submittedName>
        <fullName evidence="4">Unannotated protein</fullName>
    </submittedName>
</protein>
<dbReference type="GO" id="GO:0008483">
    <property type="term" value="F:transaminase activity"/>
    <property type="evidence" value="ECO:0007669"/>
    <property type="project" value="InterPro"/>
</dbReference>
<evidence type="ECO:0000256" key="1">
    <source>
        <dbReference type="ARBA" id="ARBA00001933"/>
    </source>
</evidence>
<sequence length="453" mass="50006">MSSAYTDREKLKDLMRSENNRFISTHPRSREAYERAKSGLVGGVPMIWMAKWPGPFPLYVNKAKGSRFTDVDGLEYSDFCLGDTGSMCGHAPDATVRAVQKQSARGFTFMLPTEDARINGEILAERFGLPKWQFTLSATDANRHLLRYARHVTGRPKIAVHDYCYHGTVDETFAVMDDDGKTVPRRDNVGMPIDLDKTTVVIPFNDLKAAEKAFASGQVAAMLMEPALTNIGIVLPKPGYLKGMQELCQKYGVIWILDETHTISAGPGGMTSIEGLSPDAIVLGKTIGGGVAVGAYGLTEELALRISSSMRLESIDVGGVGGTLAGNALSMAAVRATLTKVMKPKAFDHMIDLAKKWERNVQSVIDEYKLPWQVSRIGARGEYSFRSTPPLTGREASDDDDFELQQYLQLHAINRGVLMTPFHNMALMSPETSERDLKRHDKHFREAVQLLFG</sequence>
<dbReference type="GO" id="GO:0030170">
    <property type="term" value="F:pyridoxal phosphate binding"/>
    <property type="evidence" value="ECO:0007669"/>
    <property type="project" value="InterPro"/>
</dbReference>
<evidence type="ECO:0000313" key="3">
    <source>
        <dbReference type="EMBL" id="CAB4550172.1"/>
    </source>
</evidence>
<dbReference type="PANTHER" id="PTHR43713:SF3">
    <property type="entry name" value="GLUTAMATE-1-SEMIALDEHYDE 2,1-AMINOMUTASE 1, CHLOROPLASTIC-RELATED"/>
    <property type="match status" value="1"/>
</dbReference>
<evidence type="ECO:0000313" key="4">
    <source>
        <dbReference type="EMBL" id="CAB4574853.1"/>
    </source>
</evidence>
<accession>A0A6J6EK62</accession>
<dbReference type="InterPro" id="IPR015422">
    <property type="entry name" value="PyrdxlP-dep_Trfase_small"/>
</dbReference>
<name>A0A6J6EK62_9ZZZZ</name>
<dbReference type="InterPro" id="IPR015424">
    <property type="entry name" value="PyrdxlP-dep_Trfase"/>
</dbReference>
<dbReference type="EMBL" id="CAEZTO010000018">
    <property type="protein sequence ID" value="CAB4574853.1"/>
    <property type="molecule type" value="Genomic_DNA"/>
</dbReference>
<keyword evidence="2" id="KW-0663">Pyridoxal phosphate</keyword>
<reference evidence="4" key="1">
    <citation type="submission" date="2020-05" db="EMBL/GenBank/DDBJ databases">
        <authorList>
            <person name="Chiriac C."/>
            <person name="Salcher M."/>
            <person name="Ghai R."/>
            <person name="Kavagutti S V."/>
        </authorList>
    </citation>
    <scope>NUCLEOTIDE SEQUENCE</scope>
</reference>
<dbReference type="NCBIfam" id="NF005453">
    <property type="entry name" value="PRK07046.1"/>
    <property type="match status" value="1"/>
</dbReference>
<dbReference type="AlphaFoldDB" id="A0A6J6EK62"/>
<dbReference type="Pfam" id="PF00202">
    <property type="entry name" value="Aminotran_3"/>
    <property type="match status" value="1"/>
</dbReference>
<evidence type="ECO:0000256" key="2">
    <source>
        <dbReference type="ARBA" id="ARBA00022898"/>
    </source>
</evidence>
<organism evidence="4">
    <name type="scientific">freshwater metagenome</name>
    <dbReference type="NCBI Taxonomy" id="449393"/>
    <lineage>
        <taxon>unclassified sequences</taxon>
        <taxon>metagenomes</taxon>
        <taxon>ecological metagenomes</taxon>
    </lineage>
</organism>
<gene>
    <name evidence="3" type="ORF">UFOPK1503_00988</name>
    <name evidence="4" type="ORF">UFOPK1693_00964</name>
</gene>
<dbReference type="PANTHER" id="PTHR43713">
    <property type="entry name" value="GLUTAMATE-1-SEMIALDEHYDE 2,1-AMINOMUTASE"/>
    <property type="match status" value="1"/>
</dbReference>
<dbReference type="Gene3D" id="3.90.1150.10">
    <property type="entry name" value="Aspartate Aminotransferase, domain 1"/>
    <property type="match status" value="1"/>
</dbReference>
<comment type="cofactor">
    <cofactor evidence="1">
        <name>pyridoxal 5'-phosphate</name>
        <dbReference type="ChEBI" id="CHEBI:597326"/>
    </cofactor>
</comment>
<proteinExistence type="predicted"/>
<dbReference type="InterPro" id="IPR005814">
    <property type="entry name" value="Aminotrans_3"/>
</dbReference>
<dbReference type="InterPro" id="IPR015421">
    <property type="entry name" value="PyrdxlP-dep_Trfase_major"/>
</dbReference>
<dbReference type="Gene3D" id="3.40.640.10">
    <property type="entry name" value="Type I PLP-dependent aspartate aminotransferase-like (Major domain)"/>
    <property type="match status" value="1"/>
</dbReference>
<dbReference type="SUPFAM" id="SSF53383">
    <property type="entry name" value="PLP-dependent transferases"/>
    <property type="match status" value="1"/>
</dbReference>
<dbReference type="EMBL" id="CAEZST010000019">
    <property type="protein sequence ID" value="CAB4550172.1"/>
    <property type="molecule type" value="Genomic_DNA"/>
</dbReference>